<sequence>MFKSLFPLSDQPNTHFT</sequence>
<dbReference type="AlphaFoldDB" id="A0A2P2QK80"/>
<dbReference type="EMBL" id="GGEC01086912">
    <property type="protein sequence ID" value="MBX67396.1"/>
    <property type="molecule type" value="Transcribed_RNA"/>
</dbReference>
<proteinExistence type="predicted"/>
<protein>
    <submittedName>
        <fullName evidence="1">Uncharacterized protein</fullName>
    </submittedName>
</protein>
<accession>A0A2P2QK80</accession>
<name>A0A2P2QK80_RHIMU</name>
<organism evidence="1">
    <name type="scientific">Rhizophora mucronata</name>
    <name type="common">Asiatic mangrove</name>
    <dbReference type="NCBI Taxonomy" id="61149"/>
    <lineage>
        <taxon>Eukaryota</taxon>
        <taxon>Viridiplantae</taxon>
        <taxon>Streptophyta</taxon>
        <taxon>Embryophyta</taxon>
        <taxon>Tracheophyta</taxon>
        <taxon>Spermatophyta</taxon>
        <taxon>Magnoliopsida</taxon>
        <taxon>eudicotyledons</taxon>
        <taxon>Gunneridae</taxon>
        <taxon>Pentapetalae</taxon>
        <taxon>rosids</taxon>
        <taxon>fabids</taxon>
        <taxon>Malpighiales</taxon>
        <taxon>Rhizophoraceae</taxon>
        <taxon>Rhizophora</taxon>
    </lineage>
</organism>
<reference evidence="1" key="1">
    <citation type="submission" date="2018-02" db="EMBL/GenBank/DDBJ databases">
        <title>Rhizophora mucronata_Transcriptome.</title>
        <authorList>
            <person name="Meera S.P."/>
            <person name="Sreeshan A."/>
            <person name="Augustine A."/>
        </authorList>
    </citation>
    <scope>NUCLEOTIDE SEQUENCE</scope>
    <source>
        <tissue evidence="1">Leaf</tissue>
    </source>
</reference>
<evidence type="ECO:0000313" key="1">
    <source>
        <dbReference type="EMBL" id="MBX67396.1"/>
    </source>
</evidence>